<evidence type="ECO:0000259" key="16">
    <source>
        <dbReference type="Pfam" id="PF00520"/>
    </source>
</evidence>
<evidence type="ECO:0000256" key="9">
    <source>
        <dbReference type="ARBA" id="ARBA00022989"/>
    </source>
</evidence>
<feature type="transmembrane region" description="Helical" evidence="15">
    <location>
        <begin position="507"/>
        <end position="525"/>
    </location>
</feature>
<dbReference type="Gene3D" id="1.25.40.20">
    <property type="entry name" value="Ankyrin repeat-containing domain"/>
    <property type="match status" value="1"/>
</dbReference>
<gene>
    <name evidence="17" type="ORF">KP79_PYT01093</name>
</gene>
<evidence type="ECO:0000256" key="10">
    <source>
        <dbReference type="ARBA" id="ARBA00023065"/>
    </source>
</evidence>
<evidence type="ECO:0000256" key="14">
    <source>
        <dbReference type="SAM" id="MobiDB-lite"/>
    </source>
</evidence>
<accession>A0A210QKB1</accession>
<feature type="transmembrane region" description="Helical" evidence="15">
    <location>
        <begin position="391"/>
        <end position="413"/>
    </location>
</feature>
<evidence type="ECO:0000256" key="8">
    <source>
        <dbReference type="ARBA" id="ARBA00022837"/>
    </source>
</evidence>
<dbReference type="InterPro" id="IPR024862">
    <property type="entry name" value="TRPV"/>
</dbReference>
<evidence type="ECO:0000256" key="1">
    <source>
        <dbReference type="ARBA" id="ARBA00004651"/>
    </source>
</evidence>
<keyword evidence="11 15" id="KW-0472">Membrane</keyword>
<keyword evidence="9 15" id="KW-1133">Transmembrane helix</keyword>
<evidence type="ECO:0000256" key="5">
    <source>
        <dbReference type="ARBA" id="ARBA00022673"/>
    </source>
</evidence>
<feature type="repeat" description="ANK" evidence="13">
    <location>
        <begin position="151"/>
        <end position="183"/>
    </location>
</feature>
<evidence type="ECO:0000256" key="3">
    <source>
        <dbReference type="ARBA" id="ARBA00022475"/>
    </source>
</evidence>
<evidence type="ECO:0000256" key="12">
    <source>
        <dbReference type="ARBA" id="ARBA00023303"/>
    </source>
</evidence>
<keyword evidence="13" id="KW-0040">ANK repeat</keyword>
<feature type="transmembrane region" description="Helical" evidence="15">
    <location>
        <begin position="546"/>
        <end position="567"/>
    </location>
</feature>
<dbReference type="PANTHER" id="PTHR10582:SF2">
    <property type="entry name" value="INACTIVE"/>
    <property type="match status" value="1"/>
</dbReference>
<sequence length="900" mass="102938">MEKREKSHYKNKLVTDSPECQTALSRFIKERENEKADALLTLIKNSNRLDILVKYRENEDETLLHTAVKYQDDESMVNRLADLCPQLLTQARENSEEYKGQTAFHIAITKGNAMAVEAMLEQAKKGKSSDILNRMMYTEATGTRFVNTVMMGGIPLSVAALAFREDIVQTLIENDAELEFTNEDGDTVLHSLIKYAAIYPEKGNDVVLMLQHLQQKVMEKGQTERMFSDDSDSLHYKYQYTYVWFIRNSEHLTPLQLAAKHGVVEAFNYIMNMENVYCFFSTHDGLFDIKMYDVTEVDSIANIRAAASNNGSTKKTHSRGAVIPKREGIANKPLRKSKQQQCVPCGGEYPETESILEMMFNNSYHSKDAFRLIEMPPVKNLVRAKWTFYRWIYYLWFCFHVLFIIGLTSYAVVRPQIYYNTSGKSRADREADNSSVHSFVTVFHWLAFVCGLLYVVVSILLFVPKFRRSNARQYFLHNLEYIVILTVHSSCIVIDTFMTASDDSHDGIPLIIALITGWWFTVFFLRPQRIFSFFTELIKRVIIGDLFRFGIVLLFELISFTAGMHILFQVDVISTTGGSVDKSDYSSYWTTMLAMFKLMLGLDDIDSLYDSRVPWLSVTLFVVFVILSYILLLNALIAMVSQTCAIVLEDRYPQWRVQQLSVILFLEDIFCSCCLNRALPCHAEAREIRGFDTVTKQNKSDKRFLYEIHSLQMEYATEEDKSGVMKTVRVVPNPMETMANMTTPMDLNESIVQWKDTEYLNPRRGGTFSSMITRKRISGSLSGMNTRFQNKPKKQKALDVLPEVEGETEIDTPPRARKRGKSPKPIPTVLQSEDSPILSKKASKRKRHKSENLHEKKSPSPTMVHPGSAGALYSSAPEGLPSVVDSREVDIQTVHSSHVY</sequence>
<feature type="compositionally biased region" description="Polar residues" evidence="14">
    <location>
        <begin position="780"/>
        <end position="789"/>
    </location>
</feature>
<protein>
    <submittedName>
        <fullName evidence="17">Transient receptor potential cation channel subfamily V member 5</fullName>
    </submittedName>
</protein>
<keyword evidence="8" id="KW-0106">Calcium</keyword>
<dbReference type="AlphaFoldDB" id="A0A210QKB1"/>
<keyword evidence="5" id="KW-0107">Calcium channel</keyword>
<keyword evidence="2" id="KW-0813">Transport</keyword>
<keyword evidence="17" id="KW-0675">Receptor</keyword>
<dbReference type="InterPro" id="IPR036770">
    <property type="entry name" value="Ankyrin_rpt-contain_sf"/>
</dbReference>
<dbReference type="GO" id="GO:0098703">
    <property type="term" value="P:calcium ion import across plasma membrane"/>
    <property type="evidence" value="ECO:0007669"/>
    <property type="project" value="TreeGrafter"/>
</dbReference>
<evidence type="ECO:0000256" key="4">
    <source>
        <dbReference type="ARBA" id="ARBA00022568"/>
    </source>
</evidence>
<evidence type="ECO:0000256" key="6">
    <source>
        <dbReference type="ARBA" id="ARBA00022692"/>
    </source>
</evidence>
<keyword evidence="7" id="KW-0677">Repeat</keyword>
<keyword evidence="10" id="KW-0406">Ion transport</keyword>
<dbReference type="SUPFAM" id="SSF48403">
    <property type="entry name" value="Ankyrin repeat"/>
    <property type="match status" value="1"/>
</dbReference>
<keyword evidence="3" id="KW-1003">Cell membrane</keyword>
<organism evidence="17 18">
    <name type="scientific">Mizuhopecten yessoensis</name>
    <name type="common">Japanese scallop</name>
    <name type="synonym">Patinopecten yessoensis</name>
    <dbReference type="NCBI Taxonomy" id="6573"/>
    <lineage>
        <taxon>Eukaryota</taxon>
        <taxon>Metazoa</taxon>
        <taxon>Spiralia</taxon>
        <taxon>Lophotrochozoa</taxon>
        <taxon>Mollusca</taxon>
        <taxon>Bivalvia</taxon>
        <taxon>Autobranchia</taxon>
        <taxon>Pteriomorphia</taxon>
        <taxon>Pectinida</taxon>
        <taxon>Pectinoidea</taxon>
        <taxon>Pectinidae</taxon>
        <taxon>Mizuhopecten</taxon>
    </lineage>
</organism>
<keyword evidence="12" id="KW-0407">Ion channel</keyword>
<evidence type="ECO:0000313" key="18">
    <source>
        <dbReference type="Proteomes" id="UP000242188"/>
    </source>
</evidence>
<dbReference type="GO" id="GO:0005886">
    <property type="term" value="C:plasma membrane"/>
    <property type="evidence" value="ECO:0007669"/>
    <property type="project" value="UniProtKB-SubCell"/>
</dbReference>
<dbReference type="InterPro" id="IPR005821">
    <property type="entry name" value="Ion_trans_dom"/>
</dbReference>
<keyword evidence="18" id="KW-1185">Reference proteome</keyword>
<proteinExistence type="predicted"/>
<evidence type="ECO:0000256" key="15">
    <source>
        <dbReference type="SAM" id="Phobius"/>
    </source>
</evidence>
<dbReference type="Proteomes" id="UP000242188">
    <property type="component" value="Unassembled WGS sequence"/>
</dbReference>
<evidence type="ECO:0000256" key="13">
    <source>
        <dbReference type="PROSITE-ProRule" id="PRU00023"/>
    </source>
</evidence>
<evidence type="ECO:0000313" key="17">
    <source>
        <dbReference type="EMBL" id="OWF49194.1"/>
    </source>
</evidence>
<comment type="subcellular location">
    <subcellularLocation>
        <location evidence="1">Cell membrane</location>
        <topology evidence="1">Multi-pass membrane protein</topology>
    </subcellularLocation>
</comment>
<feature type="transmembrane region" description="Helical" evidence="15">
    <location>
        <begin position="442"/>
        <end position="463"/>
    </location>
</feature>
<comment type="caution">
    <text evidence="17">The sequence shown here is derived from an EMBL/GenBank/DDBJ whole genome shotgun (WGS) entry which is preliminary data.</text>
</comment>
<dbReference type="OrthoDB" id="6281279at2759"/>
<feature type="region of interest" description="Disordered" evidence="14">
    <location>
        <begin position="780"/>
        <end position="881"/>
    </location>
</feature>
<evidence type="ECO:0000256" key="7">
    <source>
        <dbReference type="ARBA" id="ARBA00022737"/>
    </source>
</evidence>
<feature type="transmembrane region" description="Helical" evidence="15">
    <location>
        <begin position="615"/>
        <end position="640"/>
    </location>
</feature>
<reference evidence="17 18" key="1">
    <citation type="journal article" date="2017" name="Nat. Ecol. Evol.">
        <title>Scallop genome provides insights into evolution of bilaterian karyotype and development.</title>
        <authorList>
            <person name="Wang S."/>
            <person name="Zhang J."/>
            <person name="Jiao W."/>
            <person name="Li J."/>
            <person name="Xun X."/>
            <person name="Sun Y."/>
            <person name="Guo X."/>
            <person name="Huan P."/>
            <person name="Dong B."/>
            <person name="Zhang L."/>
            <person name="Hu X."/>
            <person name="Sun X."/>
            <person name="Wang J."/>
            <person name="Zhao C."/>
            <person name="Wang Y."/>
            <person name="Wang D."/>
            <person name="Huang X."/>
            <person name="Wang R."/>
            <person name="Lv J."/>
            <person name="Li Y."/>
            <person name="Zhang Z."/>
            <person name="Liu B."/>
            <person name="Lu W."/>
            <person name="Hui Y."/>
            <person name="Liang J."/>
            <person name="Zhou Z."/>
            <person name="Hou R."/>
            <person name="Li X."/>
            <person name="Liu Y."/>
            <person name="Li H."/>
            <person name="Ning X."/>
            <person name="Lin Y."/>
            <person name="Zhao L."/>
            <person name="Xing Q."/>
            <person name="Dou J."/>
            <person name="Li Y."/>
            <person name="Mao J."/>
            <person name="Guo H."/>
            <person name="Dou H."/>
            <person name="Li T."/>
            <person name="Mu C."/>
            <person name="Jiang W."/>
            <person name="Fu Q."/>
            <person name="Fu X."/>
            <person name="Miao Y."/>
            <person name="Liu J."/>
            <person name="Yu Q."/>
            <person name="Li R."/>
            <person name="Liao H."/>
            <person name="Li X."/>
            <person name="Kong Y."/>
            <person name="Jiang Z."/>
            <person name="Chourrout D."/>
            <person name="Li R."/>
            <person name="Bao Z."/>
        </authorList>
    </citation>
    <scope>NUCLEOTIDE SEQUENCE [LARGE SCALE GENOMIC DNA]</scope>
    <source>
        <strain evidence="17 18">PY_sf001</strain>
    </source>
</reference>
<keyword evidence="6 15" id="KW-0812">Transmembrane</keyword>
<evidence type="ECO:0000256" key="2">
    <source>
        <dbReference type="ARBA" id="ARBA00022448"/>
    </source>
</evidence>
<evidence type="ECO:0000256" key="11">
    <source>
        <dbReference type="ARBA" id="ARBA00023136"/>
    </source>
</evidence>
<dbReference type="InterPro" id="IPR002110">
    <property type="entry name" value="Ankyrin_rpt"/>
</dbReference>
<dbReference type="Pfam" id="PF00520">
    <property type="entry name" value="Ion_trans"/>
    <property type="match status" value="1"/>
</dbReference>
<name>A0A210QKB1_MIZYE</name>
<dbReference type="SMART" id="SM00248">
    <property type="entry name" value="ANK"/>
    <property type="match status" value="4"/>
</dbReference>
<feature type="transmembrane region" description="Helical" evidence="15">
    <location>
        <begin position="475"/>
        <end position="495"/>
    </location>
</feature>
<dbReference type="PANTHER" id="PTHR10582">
    <property type="entry name" value="TRANSIENT RECEPTOR POTENTIAL ION CHANNEL PROTEIN"/>
    <property type="match status" value="1"/>
</dbReference>
<dbReference type="GO" id="GO:0005262">
    <property type="term" value="F:calcium channel activity"/>
    <property type="evidence" value="ECO:0007669"/>
    <property type="project" value="UniProtKB-KW"/>
</dbReference>
<dbReference type="PROSITE" id="PS50088">
    <property type="entry name" value="ANK_REPEAT"/>
    <property type="match status" value="1"/>
</dbReference>
<keyword evidence="4" id="KW-0109">Calcium transport</keyword>
<feature type="domain" description="Ion transport" evidence="16">
    <location>
        <begin position="398"/>
        <end position="643"/>
    </location>
</feature>
<dbReference type="EMBL" id="NEDP02003219">
    <property type="protein sequence ID" value="OWF49194.1"/>
    <property type="molecule type" value="Genomic_DNA"/>
</dbReference>